<evidence type="ECO:0000313" key="3">
    <source>
        <dbReference type="Proteomes" id="UP001208570"/>
    </source>
</evidence>
<reference evidence="2" key="1">
    <citation type="journal article" date="2023" name="Mol. Biol. Evol.">
        <title>Third-Generation Sequencing Reveals the Adaptive Role of the Epigenome in Three Deep-Sea Polychaetes.</title>
        <authorList>
            <person name="Perez M."/>
            <person name="Aroh O."/>
            <person name="Sun Y."/>
            <person name="Lan Y."/>
            <person name="Juniper S.K."/>
            <person name="Young C.R."/>
            <person name="Angers B."/>
            <person name="Qian P.Y."/>
        </authorList>
    </citation>
    <scope>NUCLEOTIDE SEQUENCE</scope>
    <source>
        <strain evidence="2">P08H-3</strain>
    </source>
</reference>
<gene>
    <name evidence="2" type="ORF">LSH36_71g07024</name>
</gene>
<comment type="caution">
    <text evidence="2">The sequence shown here is derived from an EMBL/GenBank/DDBJ whole genome shotgun (WGS) entry which is preliminary data.</text>
</comment>
<dbReference type="Proteomes" id="UP001208570">
    <property type="component" value="Unassembled WGS sequence"/>
</dbReference>
<sequence>MENLFRTAFYSAKHRNHTLTLNKIVCHYLWNRFDDPGHYQTTTPLCTYYFTYDIAYDETSERGHYTGKCLVWMILTDSCLDQPPVTLSTLILHYNLDYQLEDLRMTVGGAATYRVNATKQEPKIITNPLIRWRRTQSDSSVTPSTGMVKSVNRSHNSMQPLETNSRTSAVLTPQVISDQQNHTAHKLSVFALVGHQQKPISSVSNRSKALVKSTVCDPSEALVKSTDSESMLAKQYSSELVQIAVWSDTSTSYSPSILPKMSTFTADKDCTPNISLISHPIAHSETSEVELFVDDLDILCASQQHLQSENNEIIV</sequence>
<feature type="region of interest" description="Disordered" evidence="1">
    <location>
        <begin position="135"/>
        <end position="166"/>
    </location>
</feature>
<dbReference type="EMBL" id="JAODUP010000071">
    <property type="protein sequence ID" value="KAK2163991.1"/>
    <property type="molecule type" value="Genomic_DNA"/>
</dbReference>
<evidence type="ECO:0000313" key="2">
    <source>
        <dbReference type="EMBL" id="KAK2163991.1"/>
    </source>
</evidence>
<feature type="compositionally biased region" description="Polar residues" evidence="1">
    <location>
        <begin position="137"/>
        <end position="166"/>
    </location>
</feature>
<protein>
    <submittedName>
        <fullName evidence="2">Uncharacterized protein</fullName>
    </submittedName>
</protein>
<keyword evidence="3" id="KW-1185">Reference proteome</keyword>
<evidence type="ECO:0000256" key="1">
    <source>
        <dbReference type="SAM" id="MobiDB-lite"/>
    </source>
</evidence>
<name>A0AAD9ND89_9ANNE</name>
<proteinExistence type="predicted"/>
<organism evidence="2 3">
    <name type="scientific">Paralvinella palmiformis</name>
    <dbReference type="NCBI Taxonomy" id="53620"/>
    <lineage>
        <taxon>Eukaryota</taxon>
        <taxon>Metazoa</taxon>
        <taxon>Spiralia</taxon>
        <taxon>Lophotrochozoa</taxon>
        <taxon>Annelida</taxon>
        <taxon>Polychaeta</taxon>
        <taxon>Sedentaria</taxon>
        <taxon>Canalipalpata</taxon>
        <taxon>Terebellida</taxon>
        <taxon>Terebelliformia</taxon>
        <taxon>Alvinellidae</taxon>
        <taxon>Paralvinella</taxon>
    </lineage>
</organism>
<accession>A0AAD9ND89</accession>
<dbReference type="AlphaFoldDB" id="A0AAD9ND89"/>